<evidence type="ECO:0000313" key="1">
    <source>
        <dbReference type="EMBL" id="SVE42337.1"/>
    </source>
</evidence>
<protein>
    <recommendedName>
        <fullName evidence="2">BspA family leucine-rich repeat surface protein</fullName>
    </recommendedName>
</protein>
<dbReference type="AlphaFoldDB" id="A0A383DCX9"/>
<dbReference type="Pfam" id="PF03382">
    <property type="entry name" value="DUF285"/>
    <property type="match status" value="1"/>
</dbReference>
<sequence>YADAFNQDIGSWDVSSVTTMNHMFRDTDAFNQDISSWDVSSVTAMNHMFRDTDAFNQDLSGWCVSLITSSPTGFDTEATSWNLPRPVWGTCPS</sequence>
<reference evidence="1" key="1">
    <citation type="submission" date="2018-05" db="EMBL/GenBank/DDBJ databases">
        <authorList>
            <person name="Lanie J.A."/>
            <person name="Ng W.-L."/>
            <person name="Kazmierczak K.M."/>
            <person name="Andrzejewski T.M."/>
            <person name="Davidsen T.M."/>
            <person name="Wayne K.J."/>
            <person name="Tettelin H."/>
            <person name="Glass J.I."/>
            <person name="Rusch D."/>
            <person name="Podicherti R."/>
            <person name="Tsui H.-C.T."/>
            <person name="Winkler M.E."/>
        </authorList>
    </citation>
    <scope>NUCLEOTIDE SEQUENCE</scope>
</reference>
<evidence type="ECO:0008006" key="2">
    <source>
        <dbReference type="Google" id="ProtNLM"/>
    </source>
</evidence>
<accession>A0A383DCX9</accession>
<gene>
    <name evidence="1" type="ORF">METZ01_LOCUS495191</name>
</gene>
<dbReference type="InterPro" id="IPR011889">
    <property type="entry name" value="Liste_lipo_26"/>
</dbReference>
<dbReference type="NCBIfam" id="TIGR02167">
    <property type="entry name" value="Liste_lipo_26"/>
    <property type="match status" value="2"/>
</dbReference>
<dbReference type="InterPro" id="IPR005046">
    <property type="entry name" value="DUF285"/>
</dbReference>
<dbReference type="EMBL" id="UINC01216266">
    <property type="protein sequence ID" value="SVE42337.1"/>
    <property type="molecule type" value="Genomic_DNA"/>
</dbReference>
<feature type="non-terminal residue" evidence="1">
    <location>
        <position position="1"/>
    </location>
</feature>
<organism evidence="1">
    <name type="scientific">marine metagenome</name>
    <dbReference type="NCBI Taxonomy" id="408172"/>
    <lineage>
        <taxon>unclassified sequences</taxon>
        <taxon>metagenomes</taxon>
        <taxon>ecological metagenomes</taxon>
    </lineage>
</organism>
<name>A0A383DCX9_9ZZZZ</name>
<proteinExistence type="predicted"/>